<dbReference type="EMBL" id="FCOR01000016">
    <property type="protein sequence ID" value="CVK17119.1"/>
    <property type="molecule type" value="Genomic_DNA"/>
</dbReference>
<dbReference type="AlphaFoldDB" id="A0A0X3APQ7"/>
<name>A0A0X3APQ7_9FLAO</name>
<sequence>MDKIFEKYPKINVYYKTNDGNSFFSESDAKNHAKSLDNKLVQPICREFENIKVKEEKALETDKNSVDESIKVNVQAKPTNIDKKTK</sequence>
<gene>
    <name evidence="1" type="ORF">Ga0061079_11621</name>
</gene>
<dbReference type="RefSeq" id="WP_055426290.1">
    <property type="nucleotide sequence ID" value="NZ_FCOR01000016.1"/>
</dbReference>
<reference evidence="1 2" key="1">
    <citation type="submission" date="2016-01" db="EMBL/GenBank/DDBJ databases">
        <authorList>
            <person name="McClelland M."/>
            <person name="Jain A."/>
            <person name="Saraogi P."/>
            <person name="Mendelson R."/>
            <person name="Westerman R."/>
            <person name="SanMiguel P."/>
            <person name="Csonka L."/>
        </authorList>
    </citation>
    <scope>NUCLEOTIDE SEQUENCE [LARGE SCALE GENOMIC DNA]</scope>
    <source>
        <strain evidence="1 2">R-53146</strain>
    </source>
</reference>
<dbReference type="OrthoDB" id="1263383at2"/>
<evidence type="ECO:0000313" key="1">
    <source>
        <dbReference type="EMBL" id="CVK17119.1"/>
    </source>
</evidence>
<proteinExistence type="predicted"/>
<dbReference type="Proteomes" id="UP000182761">
    <property type="component" value="Unassembled WGS sequence"/>
</dbReference>
<evidence type="ECO:0000313" key="2">
    <source>
        <dbReference type="Proteomes" id="UP000182761"/>
    </source>
</evidence>
<protein>
    <submittedName>
        <fullName evidence="1">Uncharacterized protein</fullName>
    </submittedName>
</protein>
<keyword evidence="2" id="KW-1185">Reference proteome</keyword>
<accession>A0A0X3APQ7</accession>
<dbReference type="STRING" id="1586267.GCA_001418685_01986"/>
<organism evidence="1 2">
    <name type="scientific">Apibacter mensalis</name>
    <dbReference type="NCBI Taxonomy" id="1586267"/>
    <lineage>
        <taxon>Bacteria</taxon>
        <taxon>Pseudomonadati</taxon>
        <taxon>Bacteroidota</taxon>
        <taxon>Flavobacteriia</taxon>
        <taxon>Flavobacteriales</taxon>
        <taxon>Weeksellaceae</taxon>
        <taxon>Apibacter</taxon>
    </lineage>
</organism>